<dbReference type="InterPro" id="IPR003509">
    <property type="entry name" value="UPF0102_YraN-like"/>
</dbReference>
<dbReference type="PANTHER" id="PTHR34039:SF1">
    <property type="entry name" value="UPF0102 PROTEIN YRAN"/>
    <property type="match status" value="1"/>
</dbReference>
<name>A0A1G6JW34_9GAMM</name>
<dbReference type="EMBL" id="FMYK01000003">
    <property type="protein sequence ID" value="SDC22962.1"/>
    <property type="molecule type" value="Genomic_DNA"/>
</dbReference>
<dbReference type="InterPro" id="IPR011856">
    <property type="entry name" value="tRNA_endonuc-like_dom_sf"/>
</dbReference>
<accession>A0A1G6JW34</accession>
<dbReference type="AlphaFoldDB" id="A0A1G6JW34"/>
<comment type="similarity">
    <text evidence="1 2">Belongs to the UPF0102 family.</text>
</comment>
<dbReference type="Proteomes" id="UP000242317">
    <property type="component" value="Unassembled WGS sequence"/>
</dbReference>
<evidence type="ECO:0000313" key="3">
    <source>
        <dbReference type="EMBL" id="SDC22962.1"/>
    </source>
</evidence>
<evidence type="ECO:0000256" key="1">
    <source>
        <dbReference type="ARBA" id="ARBA00006738"/>
    </source>
</evidence>
<organism evidence="3 4">
    <name type="scientific">Acinetobacter marinus</name>
    <dbReference type="NCBI Taxonomy" id="281375"/>
    <lineage>
        <taxon>Bacteria</taxon>
        <taxon>Pseudomonadati</taxon>
        <taxon>Pseudomonadota</taxon>
        <taxon>Gammaproteobacteria</taxon>
        <taxon>Moraxellales</taxon>
        <taxon>Moraxellaceae</taxon>
        <taxon>Acinetobacter</taxon>
    </lineage>
</organism>
<reference evidence="4" key="1">
    <citation type="submission" date="2016-09" db="EMBL/GenBank/DDBJ databases">
        <authorList>
            <person name="Varghese N."/>
            <person name="Submissions S."/>
        </authorList>
    </citation>
    <scope>NUCLEOTIDE SEQUENCE [LARGE SCALE GENOMIC DNA]</scope>
    <source>
        <strain evidence="4">ANC 3699</strain>
    </source>
</reference>
<evidence type="ECO:0000256" key="2">
    <source>
        <dbReference type="HAMAP-Rule" id="MF_00048"/>
    </source>
</evidence>
<dbReference type="NCBIfam" id="TIGR00252">
    <property type="entry name" value="YraN family protein"/>
    <property type="match status" value="1"/>
</dbReference>
<protein>
    <recommendedName>
        <fullName evidence="2">UPF0102 protein SAMN05421749_103475</fullName>
    </recommendedName>
</protein>
<dbReference type="GO" id="GO:0003676">
    <property type="term" value="F:nucleic acid binding"/>
    <property type="evidence" value="ECO:0007669"/>
    <property type="project" value="InterPro"/>
</dbReference>
<dbReference type="PANTHER" id="PTHR34039">
    <property type="entry name" value="UPF0102 PROTEIN YRAN"/>
    <property type="match status" value="1"/>
</dbReference>
<dbReference type="OrthoDB" id="9794876at2"/>
<proteinExistence type="inferred from homology"/>
<keyword evidence="4" id="KW-1185">Reference proteome</keyword>
<dbReference type="HAMAP" id="MF_00048">
    <property type="entry name" value="UPF0102"/>
    <property type="match status" value="1"/>
</dbReference>
<sequence length="215" mass="24869">MPKPSQSLDSSASSSSVTRLKKLTLAKLIGNWAEDFALHYLQQHGLQLIQRNYHCRFGEIDLIMQDQHCLCFIEVRARALQSWVAADESVNLRKQQKTIKAAQYFLQQDAEFEAWECRFDVVAIGYDPQVLAQFKQQFAVIQRNNDKKLLQHSQQLARLSNNSQAQHAADLDADQKHDQCNPAIKTRCVEDIQFENLTLEKIQLEWIQHAYLSEI</sequence>
<dbReference type="SUPFAM" id="SSF52980">
    <property type="entry name" value="Restriction endonuclease-like"/>
    <property type="match status" value="1"/>
</dbReference>
<dbReference type="Pfam" id="PF02021">
    <property type="entry name" value="UPF0102"/>
    <property type="match status" value="1"/>
</dbReference>
<dbReference type="RefSeq" id="WP_092618632.1">
    <property type="nucleotide sequence ID" value="NZ_FMYK01000003.1"/>
</dbReference>
<evidence type="ECO:0000313" key="4">
    <source>
        <dbReference type="Proteomes" id="UP000242317"/>
    </source>
</evidence>
<dbReference type="Gene3D" id="3.40.1350.10">
    <property type="match status" value="1"/>
</dbReference>
<dbReference type="InterPro" id="IPR011335">
    <property type="entry name" value="Restrct_endonuc-II-like"/>
</dbReference>
<dbReference type="NCBIfam" id="NF009150">
    <property type="entry name" value="PRK12497.1-3"/>
    <property type="match status" value="1"/>
</dbReference>
<gene>
    <name evidence="3" type="ORF">SAMN05421749_103475</name>
</gene>